<dbReference type="AlphaFoldDB" id="A0A1Y5F7Y9"/>
<dbReference type="InterPro" id="IPR023614">
    <property type="entry name" value="Porin_dom_sf"/>
</dbReference>
<organism evidence="1 2">
    <name type="scientific">Halobacteriovorax marinus</name>
    <dbReference type="NCBI Taxonomy" id="97084"/>
    <lineage>
        <taxon>Bacteria</taxon>
        <taxon>Pseudomonadati</taxon>
        <taxon>Bdellovibrionota</taxon>
        <taxon>Bacteriovoracia</taxon>
        <taxon>Bacteriovoracales</taxon>
        <taxon>Halobacteriovoraceae</taxon>
        <taxon>Halobacteriovorax</taxon>
    </lineage>
</organism>
<evidence type="ECO:0000313" key="1">
    <source>
        <dbReference type="EMBL" id="OUR96894.1"/>
    </source>
</evidence>
<accession>A0A1Y5F7Y9</accession>
<dbReference type="SUPFAM" id="SSF56935">
    <property type="entry name" value="Porins"/>
    <property type="match status" value="1"/>
</dbReference>
<protein>
    <recommendedName>
        <fullName evidence="3">Porin domain-containing protein</fullName>
    </recommendedName>
</protein>
<name>A0A1Y5F7Y9_9BACT</name>
<reference evidence="2" key="1">
    <citation type="journal article" date="2017" name="Proc. Natl. Acad. Sci. U.S.A.">
        <title>Simulation of Deepwater Horizon oil plume reveals substrate specialization within a complex community of hydrocarbon-degraders.</title>
        <authorList>
            <person name="Hu P."/>
            <person name="Dubinsky E.A."/>
            <person name="Probst A.J."/>
            <person name="Wang J."/>
            <person name="Sieber C.M.K."/>
            <person name="Tom L.M."/>
            <person name="Gardinali P."/>
            <person name="Banfield J.F."/>
            <person name="Atlas R.M."/>
            <person name="Andersen G.L."/>
        </authorList>
    </citation>
    <scope>NUCLEOTIDE SEQUENCE [LARGE SCALE GENOMIC DNA]</scope>
</reference>
<gene>
    <name evidence="1" type="ORF">A9Q84_11195</name>
</gene>
<proteinExistence type="predicted"/>
<dbReference type="Proteomes" id="UP000196531">
    <property type="component" value="Unassembled WGS sequence"/>
</dbReference>
<comment type="caution">
    <text evidence="1">The sequence shown here is derived from an EMBL/GenBank/DDBJ whole genome shotgun (WGS) entry which is preliminary data.</text>
</comment>
<dbReference type="Gene3D" id="2.40.160.10">
    <property type="entry name" value="Porin"/>
    <property type="match status" value="1"/>
</dbReference>
<dbReference type="EMBL" id="MAAO01000006">
    <property type="protein sequence ID" value="OUR96894.1"/>
    <property type="molecule type" value="Genomic_DNA"/>
</dbReference>
<evidence type="ECO:0000313" key="2">
    <source>
        <dbReference type="Proteomes" id="UP000196531"/>
    </source>
</evidence>
<evidence type="ECO:0008006" key="3">
    <source>
        <dbReference type="Google" id="ProtNLM"/>
    </source>
</evidence>
<sequence length="358" mass="40016">MKKITLTLLASTISLSAYGIDIKNFSLYGKVALVSTIDLEKGSQGLGDNSSRFGIKYKRDDIFKDWVVGLRGEWSISTNRNNSGFGTSNFNGKQFDVIANDGPFGNRLGYLWIKNGDFTMAAGKVWSVFYDIPSYTDIFQTDGARASSAYTATGEIDGTYRASEVIQARYKYENYHFGLQTKLTGKETVEYDFDSDGTADSTLVYKQVQAGSIQYITKALTLGVSAINLMFDNNGQSESQLSLSYGFKFNYKNYFLNSIYTRAKDLELNSSNNKFVHSDGIESVVGHNFQNNSTFMLGFNRQSRSESGDFKLLYYYASLSRKIKDLVVAAEYIHGDSTESDGSEAKEKKVKLTAMLYF</sequence>